<dbReference type="Proteomes" id="UP001060215">
    <property type="component" value="Chromosome 5"/>
</dbReference>
<evidence type="ECO:0000313" key="2">
    <source>
        <dbReference type="Proteomes" id="UP001060215"/>
    </source>
</evidence>
<reference evidence="1 2" key="1">
    <citation type="journal article" date="2022" name="Plant J.">
        <title>Chromosome-level genome of Camellia lanceoleosa provides a valuable resource for understanding genome evolution and self-incompatibility.</title>
        <authorList>
            <person name="Gong W."/>
            <person name="Xiao S."/>
            <person name="Wang L."/>
            <person name="Liao Z."/>
            <person name="Chang Y."/>
            <person name="Mo W."/>
            <person name="Hu G."/>
            <person name="Li W."/>
            <person name="Zhao G."/>
            <person name="Zhu H."/>
            <person name="Hu X."/>
            <person name="Ji K."/>
            <person name="Xiang X."/>
            <person name="Song Q."/>
            <person name="Yuan D."/>
            <person name="Jin S."/>
            <person name="Zhang L."/>
        </authorList>
    </citation>
    <scope>NUCLEOTIDE SEQUENCE [LARGE SCALE GENOMIC DNA]</scope>
    <source>
        <strain evidence="1">SQ_2022a</strain>
    </source>
</reference>
<dbReference type="EMBL" id="CM045762">
    <property type="protein sequence ID" value="KAI8012663.1"/>
    <property type="molecule type" value="Genomic_DNA"/>
</dbReference>
<organism evidence="1 2">
    <name type="scientific">Camellia lanceoleosa</name>
    <dbReference type="NCBI Taxonomy" id="1840588"/>
    <lineage>
        <taxon>Eukaryota</taxon>
        <taxon>Viridiplantae</taxon>
        <taxon>Streptophyta</taxon>
        <taxon>Embryophyta</taxon>
        <taxon>Tracheophyta</taxon>
        <taxon>Spermatophyta</taxon>
        <taxon>Magnoliopsida</taxon>
        <taxon>eudicotyledons</taxon>
        <taxon>Gunneridae</taxon>
        <taxon>Pentapetalae</taxon>
        <taxon>asterids</taxon>
        <taxon>Ericales</taxon>
        <taxon>Theaceae</taxon>
        <taxon>Camellia</taxon>
    </lineage>
</organism>
<sequence>MCRKALANALAAAPSMWTLGNAGMGALQVQEANSELYKKQKEAEAVLFDEQKKAEAKRAPSTFYTCQQVADDKLYSKKKETECIAAVAEAQGYYLRNYLNLQYTFMYLSLKI</sequence>
<gene>
    <name evidence="1" type="ORF">LOK49_LG06G03457</name>
</gene>
<evidence type="ECO:0000313" key="1">
    <source>
        <dbReference type="EMBL" id="KAI8012663.1"/>
    </source>
</evidence>
<proteinExistence type="predicted"/>
<protein>
    <submittedName>
        <fullName evidence="1">Flotillin-like protein 6</fullName>
    </submittedName>
</protein>
<comment type="caution">
    <text evidence="1">The sequence shown here is derived from an EMBL/GenBank/DDBJ whole genome shotgun (WGS) entry which is preliminary data.</text>
</comment>
<accession>A0ACC0HG80</accession>
<keyword evidence="2" id="KW-1185">Reference proteome</keyword>
<name>A0ACC0HG80_9ERIC</name>